<dbReference type="SUPFAM" id="SSF54862">
    <property type="entry name" value="4Fe-4S ferredoxins"/>
    <property type="match status" value="1"/>
</dbReference>
<dbReference type="Gene3D" id="2.60.40.10">
    <property type="entry name" value="Immunoglobulins"/>
    <property type="match status" value="1"/>
</dbReference>
<dbReference type="PANTHER" id="PTHR30176">
    <property type="entry name" value="FERREDOXIN-TYPE PROTEIN NAPH"/>
    <property type="match status" value="1"/>
</dbReference>
<dbReference type="InterPro" id="IPR014116">
    <property type="entry name" value="Cyt_c_oxidase_cbb3_FixG"/>
</dbReference>
<dbReference type="GO" id="GO:0005886">
    <property type="term" value="C:plasma membrane"/>
    <property type="evidence" value="ECO:0007669"/>
    <property type="project" value="TreeGrafter"/>
</dbReference>
<gene>
    <name evidence="9" type="ORF">SAMN02745194_00875</name>
</gene>
<protein>
    <submittedName>
        <fullName evidence="9">Cytochrome c oxidase accessory protein FixG</fullName>
    </submittedName>
</protein>
<dbReference type="OrthoDB" id="9811700at2"/>
<dbReference type="AlphaFoldDB" id="A0A1M6DAZ7"/>
<evidence type="ECO:0000256" key="7">
    <source>
        <dbReference type="SAM" id="Phobius"/>
    </source>
</evidence>
<name>A0A1M6DAZ7_9PROT</name>
<evidence type="ECO:0000256" key="3">
    <source>
        <dbReference type="ARBA" id="ARBA00022723"/>
    </source>
</evidence>
<feature type="transmembrane region" description="Helical" evidence="7">
    <location>
        <begin position="356"/>
        <end position="376"/>
    </location>
</feature>
<dbReference type="EMBL" id="FQZF01000004">
    <property type="protein sequence ID" value="SHI70218.1"/>
    <property type="molecule type" value="Genomic_DNA"/>
</dbReference>
<dbReference type="InterPro" id="IPR017896">
    <property type="entry name" value="4Fe4S_Fe-S-bd"/>
</dbReference>
<dbReference type="GO" id="GO:0051539">
    <property type="term" value="F:4 iron, 4 sulfur cluster binding"/>
    <property type="evidence" value="ECO:0007669"/>
    <property type="project" value="UniProtKB-KW"/>
</dbReference>
<dbReference type="Pfam" id="PF12801">
    <property type="entry name" value="Fer4_5"/>
    <property type="match status" value="1"/>
</dbReference>
<feature type="transmembrane region" description="Helical" evidence="7">
    <location>
        <begin position="195"/>
        <end position="216"/>
    </location>
</feature>
<dbReference type="STRING" id="198092.SAMN02745194_00875"/>
<keyword evidence="7" id="KW-0812">Transmembrane</keyword>
<dbReference type="InterPro" id="IPR013783">
    <property type="entry name" value="Ig-like_fold"/>
</dbReference>
<dbReference type="PROSITE" id="PS51379">
    <property type="entry name" value="4FE4S_FER_2"/>
    <property type="match status" value="1"/>
</dbReference>
<evidence type="ECO:0000313" key="10">
    <source>
        <dbReference type="Proteomes" id="UP000184387"/>
    </source>
</evidence>
<dbReference type="PANTHER" id="PTHR30176:SF3">
    <property type="entry name" value="FERREDOXIN-TYPE PROTEIN NAPH"/>
    <property type="match status" value="1"/>
</dbReference>
<dbReference type="GO" id="GO:0046872">
    <property type="term" value="F:metal ion binding"/>
    <property type="evidence" value="ECO:0007669"/>
    <property type="project" value="UniProtKB-KW"/>
</dbReference>
<dbReference type="Pfam" id="PF13746">
    <property type="entry name" value="Fer4_18"/>
    <property type="match status" value="1"/>
</dbReference>
<feature type="transmembrane region" description="Helical" evidence="7">
    <location>
        <begin position="165"/>
        <end position="183"/>
    </location>
</feature>
<dbReference type="NCBIfam" id="TIGR02745">
    <property type="entry name" value="ccoG_rdxA_fixG"/>
    <property type="match status" value="1"/>
</dbReference>
<proteinExistence type="predicted"/>
<keyword evidence="6" id="KW-0411">Iron-sulfur</keyword>
<keyword evidence="2" id="KW-0004">4Fe-4S</keyword>
<feature type="transmembrane region" description="Helical" evidence="7">
    <location>
        <begin position="90"/>
        <end position="111"/>
    </location>
</feature>
<dbReference type="InterPro" id="IPR017900">
    <property type="entry name" value="4Fe4S_Fe_S_CS"/>
</dbReference>
<evidence type="ECO:0000256" key="6">
    <source>
        <dbReference type="ARBA" id="ARBA00023014"/>
    </source>
</evidence>
<keyword evidence="3" id="KW-0479">Metal-binding</keyword>
<evidence type="ECO:0000256" key="4">
    <source>
        <dbReference type="ARBA" id="ARBA00022982"/>
    </source>
</evidence>
<feature type="transmembrane region" description="Helical" evidence="7">
    <location>
        <begin position="40"/>
        <end position="58"/>
    </location>
</feature>
<keyword evidence="1" id="KW-0813">Transport</keyword>
<sequence length="501" mass="55223">MSRIQKPEAFAADDREQPLYADRVRVYPQAVQGPVRRAKWVILTLCLGLYYLVPWLRWDRGPGQPDQAVLVDMEHGRLFFLWLEIWPQEVYYLTGLLLLGAIAIFAATSLFGRVWCGFTCPQTVWTDLYMLVERWIEGDRNARMKRDRKERWSAADWGLKIGKHAAWVVIAAITGGAWVMYFTDAPTLAREVLAFDVPLTTLGFIGLFTFTTYLLAGWAREQVCTYMCPWPRFQAAMLDQDSLAVSYRAWRGEPRGKARDAGVGDCVDCRACVNVCPTGVDIRDGMQLACINCGLCIDACDGIMTKLGREKGLIGFETVGNLAAAEAATAAIPPGPARCAPGMAARRPAQLLRPRTYLYAAALTLIGGIMLIGLASRVPVSVEALRDRSPLFVRLADGGIRNSYTLKISERRHSPDRLAVAVEGLPPGAAWQVLDAHETDAAGRPVVATRPDGVAEFRLFVVTSPLGRPDEESTPLIIRLLPAEGGAERASVGTTFLRPRT</sequence>
<keyword evidence="10" id="KW-1185">Reference proteome</keyword>
<evidence type="ECO:0000256" key="1">
    <source>
        <dbReference type="ARBA" id="ARBA00022448"/>
    </source>
</evidence>
<organism evidence="9 10">
    <name type="scientific">Muricoccus roseus</name>
    <dbReference type="NCBI Taxonomy" id="198092"/>
    <lineage>
        <taxon>Bacteria</taxon>
        <taxon>Pseudomonadati</taxon>
        <taxon>Pseudomonadota</taxon>
        <taxon>Alphaproteobacteria</taxon>
        <taxon>Acetobacterales</taxon>
        <taxon>Roseomonadaceae</taxon>
        <taxon>Muricoccus</taxon>
    </lineage>
</organism>
<dbReference type="Pfam" id="PF11614">
    <property type="entry name" value="FixG_C"/>
    <property type="match status" value="1"/>
</dbReference>
<accession>A0A1M6DAZ7</accession>
<evidence type="ECO:0000259" key="8">
    <source>
        <dbReference type="PROSITE" id="PS51379"/>
    </source>
</evidence>
<evidence type="ECO:0000256" key="2">
    <source>
        <dbReference type="ARBA" id="ARBA00022485"/>
    </source>
</evidence>
<feature type="domain" description="4Fe-4S ferredoxin-type" evidence="8">
    <location>
        <begin position="255"/>
        <end position="285"/>
    </location>
</feature>
<dbReference type="Proteomes" id="UP000184387">
    <property type="component" value="Unassembled WGS sequence"/>
</dbReference>
<keyword evidence="5" id="KW-0408">Iron</keyword>
<keyword evidence="4" id="KW-0249">Electron transport</keyword>
<keyword evidence="7" id="KW-0472">Membrane</keyword>
<evidence type="ECO:0000313" key="9">
    <source>
        <dbReference type="EMBL" id="SHI70218.1"/>
    </source>
</evidence>
<dbReference type="PROSITE" id="PS00198">
    <property type="entry name" value="4FE4S_FER_1"/>
    <property type="match status" value="1"/>
</dbReference>
<evidence type="ECO:0000256" key="5">
    <source>
        <dbReference type="ARBA" id="ARBA00023004"/>
    </source>
</evidence>
<dbReference type="InterPro" id="IPR032879">
    <property type="entry name" value="FixG_C"/>
</dbReference>
<dbReference type="InterPro" id="IPR051684">
    <property type="entry name" value="Electron_Trans/Redox"/>
</dbReference>
<reference evidence="9 10" key="1">
    <citation type="submission" date="2016-11" db="EMBL/GenBank/DDBJ databases">
        <authorList>
            <person name="Jaros S."/>
            <person name="Januszkiewicz K."/>
            <person name="Wedrychowicz H."/>
        </authorList>
    </citation>
    <scope>NUCLEOTIDE SEQUENCE [LARGE SCALE GENOMIC DNA]</scope>
    <source>
        <strain evidence="9 10">DSM 14916</strain>
    </source>
</reference>
<keyword evidence="7" id="KW-1133">Transmembrane helix</keyword>
<dbReference type="RefSeq" id="WP_073131866.1">
    <property type="nucleotide sequence ID" value="NZ_FQZF01000004.1"/>
</dbReference>